<comment type="subunit">
    <text evidence="2">Interacts with ribosomal protein uL14 (rplN).</text>
</comment>
<keyword evidence="2" id="KW-0678">Repressor</keyword>
<dbReference type="GO" id="GO:0042256">
    <property type="term" value="P:cytosolic ribosome assembly"/>
    <property type="evidence" value="ECO:0007669"/>
    <property type="project" value="UniProtKB-UniRule"/>
</dbReference>
<dbReference type="SUPFAM" id="SSF81301">
    <property type="entry name" value="Nucleotidyltransferase"/>
    <property type="match status" value="1"/>
</dbReference>
<gene>
    <name evidence="2 3" type="primary">rsfS</name>
    <name evidence="3" type="ORF">G7084_06655</name>
</gene>
<comment type="similarity">
    <text evidence="1 2">Belongs to the Iojap/RsfS family.</text>
</comment>
<dbReference type="InterPro" id="IPR043519">
    <property type="entry name" value="NT_sf"/>
</dbReference>
<evidence type="ECO:0000313" key="4">
    <source>
        <dbReference type="Proteomes" id="UP000500741"/>
    </source>
</evidence>
<dbReference type="GO" id="GO:0017148">
    <property type="term" value="P:negative regulation of translation"/>
    <property type="evidence" value="ECO:0007669"/>
    <property type="project" value="UniProtKB-UniRule"/>
</dbReference>
<dbReference type="GO" id="GO:0043023">
    <property type="term" value="F:ribosomal large subunit binding"/>
    <property type="evidence" value="ECO:0007669"/>
    <property type="project" value="TreeGrafter"/>
</dbReference>
<sequence length="125" mass="14575">MNENTMMKMLEVAVKAGDQKRAEDLVALDIHETSIFTDMMLIMDAPTNRQVLAIAQEIMDQMKEAGFEVHQHEGRDTGEWIVLDFGELTVHVFKQEIRDFYGLEQLWRAQGQEIDISDWIIEEEF</sequence>
<dbReference type="InterPro" id="IPR004394">
    <property type="entry name" value="Iojap/RsfS/C7orf30"/>
</dbReference>
<evidence type="ECO:0000313" key="3">
    <source>
        <dbReference type="EMBL" id="QIL51291.1"/>
    </source>
</evidence>
<dbReference type="PANTHER" id="PTHR21043">
    <property type="entry name" value="IOJAP SUPERFAMILY ORTHOLOG"/>
    <property type="match status" value="1"/>
</dbReference>
<dbReference type="Pfam" id="PF02410">
    <property type="entry name" value="RsfS"/>
    <property type="match status" value="1"/>
</dbReference>
<dbReference type="GO" id="GO:0090071">
    <property type="term" value="P:negative regulation of ribosome biogenesis"/>
    <property type="evidence" value="ECO:0007669"/>
    <property type="project" value="UniProtKB-UniRule"/>
</dbReference>
<dbReference type="PANTHER" id="PTHR21043:SF0">
    <property type="entry name" value="MITOCHONDRIAL ASSEMBLY OF RIBOSOMAL LARGE SUBUNIT PROTEIN 1"/>
    <property type="match status" value="1"/>
</dbReference>
<comment type="subcellular location">
    <subcellularLocation>
        <location evidence="2">Cytoplasm</location>
    </subcellularLocation>
</comment>
<dbReference type="Gene3D" id="3.30.460.10">
    <property type="entry name" value="Beta Polymerase, domain 2"/>
    <property type="match status" value="1"/>
</dbReference>
<dbReference type="HAMAP" id="MF_01477">
    <property type="entry name" value="Iojap_RsfS"/>
    <property type="match status" value="1"/>
</dbReference>
<protein>
    <recommendedName>
        <fullName evidence="2">Ribosomal silencing factor RsfS</fullName>
    </recommendedName>
</protein>
<keyword evidence="4" id="KW-1185">Reference proteome</keyword>
<dbReference type="GO" id="GO:0005737">
    <property type="term" value="C:cytoplasm"/>
    <property type="evidence" value="ECO:0007669"/>
    <property type="project" value="UniProtKB-SubCell"/>
</dbReference>
<accession>A0A6G8B1T5</accession>
<dbReference type="RefSeq" id="WP_166011736.1">
    <property type="nucleotide sequence ID" value="NZ_CP049888.1"/>
</dbReference>
<dbReference type="KEGG" id="wco:G7084_06655"/>
<evidence type="ECO:0000256" key="1">
    <source>
        <dbReference type="ARBA" id="ARBA00010574"/>
    </source>
</evidence>
<dbReference type="Proteomes" id="UP000500741">
    <property type="component" value="Chromosome"/>
</dbReference>
<keyword evidence="2" id="KW-0963">Cytoplasm</keyword>
<dbReference type="AlphaFoldDB" id="A0A6G8B1T5"/>
<comment type="function">
    <text evidence="2">Functions as a ribosomal silencing factor. Interacts with ribosomal protein uL14 (rplN), blocking formation of intersubunit bridge B8. Prevents association of the 30S and 50S ribosomal subunits and the formation of functional ribosomes, thus repressing translation.</text>
</comment>
<keyword evidence="2" id="KW-0810">Translation regulation</keyword>
<proteinExistence type="inferred from homology"/>
<dbReference type="NCBIfam" id="TIGR00090">
    <property type="entry name" value="rsfS_iojap_ybeB"/>
    <property type="match status" value="1"/>
</dbReference>
<dbReference type="EMBL" id="CP049888">
    <property type="protein sequence ID" value="QIL51291.1"/>
    <property type="molecule type" value="Genomic_DNA"/>
</dbReference>
<reference evidence="3 4" key="1">
    <citation type="submission" date="2020-03" db="EMBL/GenBank/DDBJ databases">
        <title>Weissella sp. nov., isolated from Cybister lewisianus.</title>
        <authorList>
            <person name="Hyun D.-W."/>
            <person name="Bae J.-W."/>
        </authorList>
    </citation>
    <scope>NUCLEOTIDE SEQUENCE [LARGE SCALE GENOMIC DNA]</scope>
    <source>
        <strain evidence="3 4">HDW19</strain>
    </source>
</reference>
<organism evidence="3 4">
    <name type="scientific">Weissella coleopterorum</name>
    <dbReference type="NCBI Taxonomy" id="2714949"/>
    <lineage>
        <taxon>Bacteria</taxon>
        <taxon>Bacillati</taxon>
        <taxon>Bacillota</taxon>
        <taxon>Bacilli</taxon>
        <taxon>Lactobacillales</taxon>
        <taxon>Lactobacillaceae</taxon>
        <taxon>Weissella</taxon>
    </lineage>
</organism>
<name>A0A6G8B1T5_9LACO</name>
<evidence type="ECO:0000256" key="2">
    <source>
        <dbReference type="HAMAP-Rule" id="MF_01477"/>
    </source>
</evidence>